<feature type="region of interest" description="Disordered" evidence="1">
    <location>
        <begin position="34"/>
        <end position="94"/>
    </location>
</feature>
<accession>A0A2P2M7D6</accession>
<protein>
    <submittedName>
        <fullName evidence="2">Uncharacterized protein MANES_12G107400</fullName>
    </submittedName>
</protein>
<feature type="compositionally biased region" description="Low complexity" evidence="1">
    <location>
        <begin position="54"/>
        <end position="64"/>
    </location>
</feature>
<organism evidence="2">
    <name type="scientific">Rhizophora mucronata</name>
    <name type="common">Asiatic mangrove</name>
    <dbReference type="NCBI Taxonomy" id="61149"/>
    <lineage>
        <taxon>Eukaryota</taxon>
        <taxon>Viridiplantae</taxon>
        <taxon>Streptophyta</taxon>
        <taxon>Embryophyta</taxon>
        <taxon>Tracheophyta</taxon>
        <taxon>Spermatophyta</taxon>
        <taxon>Magnoliopsida</taxon>
        <taxon>eudicotyledons</taxon>
        <taxon>Gunneridae</taxon>
        <taxon>Pentapetalae</taxon>
        <taxon>rosids</taxon>
        <taxon>fabids</taxon>
        <taxon>Malpighiales</taxon>
        <taxon>Rhizophoraceae</taxon>
        <taxon>Rhizophora</taxon>
    </lineage>
</organism>
<feature type="compositionally biased region" description="Basic residues" evidence="1">
    <location>
        <begin position="41"/>
        <end position="53"/>
    </location>
</feature>
<proteinExistence type="predicted"/>
<dbReference type="AlphaFoldDB" id="A0A2P2M7D6"/>
<reference evidence="2" key="1">
    <citation type="submission" date="2018-02" db="EMBL/GenBank/DDBJ databases">
        <title>Rhizophora mucronata_Transcriptome.</title>
        <authorList>
            <person name="Meera S.P."/>
            <person name="Sreeshan A."/>
            <person name="Augustine A."/>
        </authorList>
    </citation>
    <scope>NUCLEOTIDE SEQUENCE</scope>
    <source>
        <tissue evidence="2">Leaf</tissue>
    </source>
</reference>
<evidence type="ECO:0000313" key="2">
    <source>
        <dbReference type="EMBL" id="MBX26132.1"/>
    </source>
</evidence>
<evidence type="ECO:0000256" key="1">
    <source>
        <dbReference type="SAM" id="MobiDB-lite"/>
    </source>
</evidence>
<dbReference type="EMBL" id="GGEC01045648">
    <property type="protein sequence ID" value="MBX26132.1"/>
    <property type="molecule type" value="Transcribed_RNA"/>
</dbReference>
<name>A0A2P2M7D6_RHIMU</name>
<sequence length="94" mass="10577">MVLIKNLWWNLLDRSSIINFSFKNSTFLTFVYSSSRNSSNSRRRRRRRRRRSHGSSSEASVASSGPTQKRNSPLELGNGGISNGLAVPVDVHGR</sequence>